<keyword evidence="6" id="KW-0479">Metal-binding</keyword>
<dbReference type="InterPro" id="IPR036465">
    <property type="entry name" value="vWFA_dom_sf"/>
</dbReference>
<keyword evidence="20" id="KW-1185">Reference proteome</keyword>
<keyword evidence="14" id="KW-0325">Glycoprotein</keyword>
<evidence type="ECO:0000256" key="12">
    <source>
        <dbReference type="ARBA" id="ARBA00023136"/>
    </source>
</evidence>
<evidence type="ECO:0000256" key="10">
    <source>
        <dbReference type="ARBA" id="ARBA00022989"/>
    </source>
</evidence>
<dbReference type="SUPFAM" id="SSF53300">
    <property type="entry name" value="vWA-like"/>
    <property type="match status" value="1"/>
</dbReference>
<reference evidence="19" key="2">
    <citation type="submission" date="2022-10" db="EMBL/GenBank/DDBJ databases">
        <authorList>
            <consortium name="ENA_rothamsted_submissions"/>
            <consortium name="culmorum"/>
            <person name="King R."/>
        </authorList>
    </citation>
    <scope>NUCLEOTIDE SEQUENCE</scope>
</reference>
<gene>
    <name evidence="19" type="ORF">CHIRRI_LOCUS7118</name>
</gene>
<dbReference type="GO" id="GO:0005245">
    <property type="term" value="F:voltage-gated calcium channel activity"/>
    <property type="evidence" value="ECO:0007669"/>
    <property type="project" value="TreeGrafter"/>
</dbReference>
<feature type="region of interest" description="Disordered" evidence="16">
    <location>
        <begin position="1053"/>
        <end position="1072"/>
    </location>
</feature>
<sequence length="1222" mass="141463">MCRINFSTIVLLYLIQSTFICADESKIIRYQTAQQWAEKFGVELFNFGEFITRKEHVLQSYKQAQIVNRSGVTIVEDISKEIKKMMDARISAIKRIVDTAQEIGSISASSDEVVERNFTYYNSKEMIEPSEVSLTESPSISDGEENLDKLDAPKPVMYLSENEKFSDYINLSLSSVHVPTNVYDRAKNVIKAIKWSEMLDKIFDNNYKTDSSLFWQYFCSSTGFLRQFPATKWKFDPVDLYDCRMRHWYIGAANSQKDVVILVDNSGSMTGQKKDIARHIVENILDTLTPNDFVNIFTFSNEIRDVIECFGDTLVQANSANIRIMKEALHHIETNELANFSAALTRAFDTLTEYRESRDGANCNQAIMMISDGLPIPVDEVFEVYNWKDKPMIPVRVFTYLIGREVPDVTNIKNMACDNRGYYVHLSTLAEVREQVLQYIPVMARPLVLNRTDHPIVWSQVYADVIDPQLTDYEWECRERASQRDRFMVYRKNRNFHNLPEDPSTLSYDLIESDDSDITKKFNFMTTVSIPIYDKRENATRIANLLGVAGTDVPIADIKELLQPFSLGVGGYAFIVDNNGLILTHPDFRPVFYKDILKPAYNSVDMIDVELVNDDREPRDYDPLLLELREQIINQSTGSKVLNMKFHFDKMRRVSRMKRHYYWIGIEETPFTLVISLPEEYGKFSIQPRSEDDIHREIVKGTNMHSFFNGSNWKVHPDWYYCKQNNESFSSPEAELIYFIEKMKQPGWKWPLNRSKPPPEHTNISNSAKDSYYCDRGLIQSLVYDAKVTEWFPKDSTFGSNEKEDELKQRFGISVSFLATHSGLLRWYDHNEKKGDDVRPENEFSETNKKTIDETWYKRAVEQHFVDPKSFVYAVPFDAANRNDTLVTATHAVFHTESEHRMAPVAVVGFQFQHTAMYGFFKNITGSCPVGDPQCASCFSDEFECFVLDDNGYVIISDDIADTGRFFGEIRGAAMRKLIDNRVYQPVKIYDYQAICFINKDSASLASKLVAPFKYIWTLFKIITSHLIWLYLSVLVDNVQAYGSYSYNEGMAYGDPDDYPPDPTERYDAPASKSKEQEFDRRVLINRTRPERCDKMFTLYQYIRTKGKEKSFYEYPMSGCNRPYMVLPIPSSNLILFIGSTLCDRVEDHVPLMNQPVMKEYNESLQCHKLRTSPPYRRQLKHCFNIHLNESQIELCGEANKFQLSLYTLILAAIVAIRSLFV</sequence>
<evidence type="ECO:0000256" key="7">
    <source>
        <dbReference type="ARBA" id="ARBA00022729"/>
    </source>
</evidence>
<dbReference type="GO" id="GO:0046872">
    <property type="term" value="F:metal ion binding"/>
    <property type="evidence" value="ECO:0007669"/>
    <property type="project" value="UniProtKB-KW"/>
</dbReference>
<keyword evidence="7 17" id="KW-0732">Signal</keyword>
<evidence type="ECO:0000313" key="20">
    <source>
        <dbReference type="Proteomes" id="UP001153620"/>
    </source>
</evidence>
<dbReference type="Gene3D" id="3.40.50.410">
    <property type="entry name" value="von Willebrand factor, type A domain"/>
    <property type="match status" value="1"/>
</dbReference>
<evidence type="ECO:0000256" key="8">
    <source>
        <dbReference type="ARBA" id="ARBA00022837"/>
    </source>
</evidence>
<dbReference type="SMART" id="SM00327">
    <property type="entry name" value="VWA"/>
    <property type="match status" value="1"/>
</dbReference>
<evidence type="ECO:0000256" key="4">
    <source>
        <dbReference type="ARBA" id="ARBA00022673"/>
    </source>
</evidence>
<keyword evidence="5" id="KW-0812">Transmembrane</keyword>
<reference evidence="19" key="1">
    <citation type="submission" date="2022-01" db="EMBL/GenBank/DDBJ databases">
        <authorList>
            <person name="King R."/>
        </authorList>
    </citation>
    <scope>NUCLEOTIDE SEQUENCE</scope>
</reference>
<dbReference type="FunFam" id="3.30.450.20:FF:000057">
    <property type="entry name" value="Voltage-dependent calcium channel subunit alpha-2/delta-4"/>
    <property type="match status" value="1"/>
</dbReference>
<keyword evidence="8" id="KW-0106">Calcium</keyword>
<evidence type="ECO:0000256" key="9">
    <source>
        <dbReference type="ARBA" id="ARBA00022882"/>
    </source>
</evidence>
<dbReference type="PANTHER" id="PTHR10166:SF63">
    <property type="entry name" value="STRAIGHTJACKET, ISOFORM C"/>
    <property type="match status" value="1"/>
</dbReference>
<evidence type="ECO:0000256" key="14">
    <source>
        <dbReference type="ARBA" id="ARBA00023180"/>
    </source>
</evidence>
<accession>A0A9P0IUG2</accession>
<dbReference type="PANTHER" id="PTHR10166">
    <property type="entry name" value="VOLTAGE-DEPENDENT CALCIUM CHANNEL SUBUNIT ALPHA-2/DELTA-RELATED"/>
    <property type="match status" value="1"/>
</dbReference>
<feature type="chain" id="PRO_5040130869" description="VWFA domain-containing protein" evidence="17">
    <location>
        <begin position="23"/>
        <end position="1222"/>
    </location>
</feature>
<dbReference type="InterPro" id="IPR002035">
    <property type="entry name" value="VWF_A"/>
</dbReference>
<evidence type="ECO:0000256" key="13">
    <source>
        <dbReference type="ARBA" id="ARBA00023157"/>
    </source>
</evidence>
<dbReference type="GO" id="GO:0005891">
    <property type="term" value="C:voltage-gated calcium channel complex"/>
    <property type="evidence" value="ECO:0007669"/>
    <property type="project" value="TreeGrafter"/>
</dbReference>
<keyword evidence="10" id="KW-1133">Transmembrane helix</keyword>
<dbReference type="InterPro" id="IPR013680">
    <property type="entry name" value="VDCC_a2/dsu"/>
</dbReference>
<feature type="compositionally biased region" description="Basic and acidic residues" evidence="16">
    <location>
        <begin position="1063"/>
        <end position="1072"/>
    </location>
</feature>
<keyword evidence="9" id="KW-0851">Voltage-gated channel</keyword>
<comment type="subcellular location">
    <subcellularLocation>
        <location evidence="1">Membrane</location>
        <topology evidence="1">Single-pass type I membrane protein</topology>
    </subcellularLocation>
</comment>
<dbReference type="AlphaFoldDB" id="A0A9P0IUG2"/>
<evidence type="ECO:0000313" key="19">
    <source>
        <dbReference type="EMBL" id="CAH1719859.1"/>
    </source>
</evidence>
<dbReference type="Proteomes" id="UP001153620">
    <property type="component" value="Chromosome 2"/>
</dbReference>
<organism evidence="19 20">
    <name type="scientific">Chironomus riparius</name>
    <dbReference type="NCBI Taxonomy" id="315576"/>
    <lineage>
        <taxon>Eukaryota</taxon>
        <taxon>Metazoa</taxon>
        <taxon>Ecdysozoa</taxon>
        <taxon>Arthropoda</taxon>
        <taxon>Hexapoda</taxon>
        <taxon>Insecta</taxon>
        <taxon>Pterygota</taxon>
        <taxon>Neoptera</taxon>
        <taxon>Endopterygota</taxon>
        <taxon>Diptera</taxon>
        <taxon>Nematocera</taxon>
        <taxon>Chironomoidea</taxon>
        <taxon>Chironomidae</taxon>
        <taxon>Chironominae</taxon>
        <taxon>Chironomus</taxon>
    </lineage>
</organism>
<dbReference type="Pfam" id="PF13519">
    <property type="entry name" value="VWA_2"/>
    <property type="match status" value="1"/>
</dbReference>
<keyword evidence="2" id="KW-0813">Transport</keyword>
<keyword evidence="11" id="KW-0406">Ion transport</keyword>
<evidence type="ECO:0000256" key="17">
    <source>
        <dbReference type="SAM" id="SignalP"/>
    </source>
</evidence>
<name>A0A9P0IUG2_9DIPT</name>
<proteinExistence type="predicted"/>
<evidence type="ECO:0000256" key="6">
    <source>
        <dbReference type="ARBA" id="ARBA00022723"/>
    </source>
</evidence>
<dbReference type="InterPro" id="IPR051173">
    <property type="entry name" value="Ca_channel_alpha-2/delta"/>
</dbReference>
<keyword evidence="4" id="KW-0107">Calcium channel</keyword>
<keyword evidence="13" id="KW-1015">Disulfide bond</keyword>
<dbReference type="InterPro" id="IPR013608">
    <property type="entry name" value="VWA_N"/>
</dbReference>
<dbReference type="FunFam" id="3.40.50.410:FF:000007">
    <property type="entry name" value="Calcium voltage-gated channel auxiliary subunit alpha2delta 3"/>
    <property type="match status" value="1"/>
</dbReference>
<dbReference type="Pfam" id="PF08399">
    <property type="entry name" value="VWA_N"/>
    <property type="match status" value="1"/>
</dbReference>
<evidence type="ECO:0000256" key="1">
    <source>
        <dbReference type="ARBA" id="ARBA00004479"/>
    </source>
</evidence>
<keyword evidence="12" id="KW-0472">Membrane</keyword>
<dbReference type="PROSITE" id="PS50234">
    <property type="entry name" value="VWFA"/>
    <property type="match status" value="1"/>
</dbReference>
<evidence type="ECO:0000256" key="5">
    <source>
        <dbReference type="ARBA" id="ARBA00022692"/>
    </source>
</evidence>
<evidence type="ECO:0000256" key="11">
    <source>
        <dbReference type="ARBA" id="ARBA00023065"/>
    </source>
</evidence>
<feature type="signal peptide" evidence="17">
    <location>
        <begin position="1"/>
        <end position="22"/>
    </location>
</feature>
<protein>
    <recommendedName>
        <fullName evidence="18">VWFA domain-containing protein</fullName>
    </recommendedName>
</protein>
<dbReference type="CDD" id="cd18774">
    <property type="entry name" value="PDC2_HK_sensor"/>
    <property type="match status" value="1"/>
</dbReference>
<keyword evidence="15" id="KW-0407">Ion channel</keyword>
<evidence type="ECO:0000256" key="2">
    <source>
        <dbReference type="ARBA" id="ARBA00022448"/>
    </source>
</evidence>
<dbReference type="EMBL" id="OU895878">
    <property type="protein sequence ID" value="CAH1719859.1"/>
    <property type="molecule type" value="Genomic_DNA"/>
</dbReference>
<dbReference type="Pfam" id="PF08473">
    <property type="entry name" value="VGCC_alpha2"/>
    <property type="match status" value="1"/>
</dbReference>
<dbReference type="OrthoDB" id="10071059at2759"/>
<evidence type="ECO:0000256" key="3">
    <source>
        <dbReference type="ARBA" id="ARBA00022568"/>
    </source>
</evidence>
<keyword evidence="3" id="KW-0109">Calcium transport</keyword>
<evidence type="ECO:0000259" key="18">
    <source>
        <dbReference type="PROSITE" id="PS50234"/>
    </source>
</evidence>
<feature type="domain" description="VWFA" evidence="18">
    <location>
        <begin position="258"/>
        <end position="440"/>
    </location>
</feature>
<evidence type="ECO:0000256" key="15">
    <source>
        <dbReference type="ARBA" id="ARBA00023303"/>
    </source>
</evidence>
<evidence type="ECO:0000256" key="16">
    <source>
        <dbReference type="SAM" id="MobiDB-lite"/>
    </source>
</evidence>
<dbReference type="Gene3D" id="3.30.450.20">
    <property type="entry name" value="PAS domain"/>
    <property type="match status" value="1"/>
</dbReference>